<dbReference type="AlphaFoldDB" id="A0A3B0RIJ9"/>
<gene>
    <name evidence="2" type="ORF">MNBD_ACTINO02-267</name>
</gene>
<protein>
    <recommendedName>
        <fullName evidence="1">Methyltransferase type 11 domain-containing protein</fullName>
    </recommendedName>
</protein>
<dbReference type="SUPFAM" id="SSF53335">
    <property type="entry name" value="S-adenosyl-L-methionine-dependent methyltransferases"/>
    <property type="match status" value="1"/>
</dbReference>
<evidence type="ECO:0000313" key="2">
    <source>
        <dbReference type="EMBL" id="VAV91707.1"/>
    </source>
</evidence>
<dbReference type="Pfam" id="PF08241">
    <property type="entry name" value="Methyltransf_11"/>
    <property type="match status" value="1"/>
</dbReference>
<dbReference type="Gene3D" id="3.40.50.150">
    <property type="entry name" value="Vaccinia Virus protein VP39"/>
    <property type="match status" value="1"/>
</dbReference>
<accession>A0A3B0RIJ9</accession>
<feature type="domain" description="Methyltransferase type 11" evidence="1">
    <location>
        <begin position="41"/>
        <end position="94"/>
    </location>
</feature>
<dbReference type="CDD" id="cd02440">
    <property type="entry name" value="AdoMet_MTases"/>
    <property type="match status" value="1"/>
</dbReference>
<dbReference type="InterPro" id="IPR013216">
    <property type="entry name" value="Methyltransf_11"/>
</dbReference>
<proteinExistence type="predicted"/>
<organism evidence="2">
    <name type="scientific">hydrothermal vent metagenome</name>
    <dbReference type="NCBI Taxonomy" id="652676"/>
    <lineage>
        <taxon>unclassified sequences</taxon>
        <taxon>metagenomes</taxon>
        <taxon>ecological metagenomes</taxon>
    </lineage>
</organism>
<name>A0A3B0RIJ9_9ZZZZ</name>
<dbReference type="EMBL" id="UOEK01000016">
    <property type="protein sequence ID" value="VAV91707.1"/>
    <property type="molecule type" value="Genomic_DNA"/>
</dbReference>
<dbReference type="InterPro" id="IPR029063">
    <property type="entry name" value="SAM-dependent_MTases_sf"/>
</dbReference>
<reference evidence="2" key="1">
    <citation type="submission" date="2018-06" db="EMBL/GenBank/DDBJ databases">
        <authorList>
            <person name="Zhirakovskaya E."/>
        </authorList>
    </citation>
    <scope>NUCLEOTIDE SEQUENCE</scope>
</reference>
<dbReference type="GO" id="GO:0008757">
    <property type="term" value="F:S-adenosylmethionine-dependent methyltransferase activity"/>
    <property type="evidence" value="ECO:0007669"/>
    <property type="project" value="InterPro"/>
</dbReference>
<sequence length="186" mass="21437">MFVSLLDIKGDEQILDIGGTSAFWLGTGYESNVTLLNIDRTGDRVAPFTWVEGDACDLSRYDDREWDVVVSNSVIEHVGDYARQQLMAGEVRRVAVRYWVQAPYMHFPIEPHILFPFFQYLPPGAKRVVARLWPFSFPKKYGSDPVHVANNTRLLTKSEWRDLWPDAQLVNERFIGLTKSLIAFRD</sequence>
<evidence type="ECO:0000259" key="1">
    <source>
        <dbReference type="Pfam" id="PF08241"/>
    </source>
</evidence>